<feature type="non-terminal residue" evidence="1">
    <location>
        <position position="1"/>
    </location>
</feature>
<sequence length="284" mass="33569">RAWINNSSWNVHDENPYQWQEMFDILDGPDVESCPKCDATWLEMNSNAFFNTSDPCHSFFYECVEGVERLYQCNRFWDECRLQLNAAVDYWEYPRRQCDIEVCDEEWLVENPFNPEDDELACYDFAEHCLSEFKAEYPDVEYPIKYCNGNLDMTCQLSWVDNSEDLGDEECNKFKDYCQRQLVLNHPRYVWPMRNVTVDDIMPGYCCLDTPIDTDESVFWGERYTSSRSAEGMTCQKRGLFHTGLSEDAWVKSNEIAIYDPHDEEQCEQARTALGYVPDFIDEF</sequence>
<reference evidence="1 2" key="1">
    <citation type="journal article" date="2012" name="Genome Biol.">
        <title>Genome and low-iron response of an oceanic diatom adapted to chronic iron limitation.</title>
        <authorList>
            <person name="Lommer M."/>
            <person name="Specht M."/>
            <person name="Roy A.S."/>
            <person name="Kraemer L."/>
            <person name="Andreson R."/>
            <person name="Gutowska M.A."/>
            <person name="Wolf J."/>
            <person name="Bergner S.V."/>
            <person name="Schilhabel M.B."/>
            <person name="Klostermeier U.C."/>
            <person name="Beiko R.G."/>
            <person name="Rosenstiel P."/>
            <person name="Hippler M."/>
            <person name="Laroche J."/>
        </authorList>
    </citation>
    <scope>NUCLEOTIDE SEQUENCE [LARGE SCALE GENOMIC DNA]</scope>
    <source>
        <strain evidence="1 2">CCMP1005</strain>
    </source>
</reference>
<comment type="caution">
    <text evidence="1">The sequence shown here is derived from an EMBL/GenBank/DDBJ whole genome shotgun (WGS) entry which is preliminary data.</text>
</comment>
<proteinExistence type="predicted"/>
<name>K0RMJ0_THAOC</name>
<dbReference type="OrthoDB" id="57292at2759"/>
<organism evidence="1 2">
    <name type="scientific">Thalassiosira oceanica</name>
    <name type="common">Marine diatom</name>
    <dbReference type="NCBI Taxonomy" id="159749"/>
    <lineage>
        <taxon>Eukaryota</taxon>
        <taxon>Sar</taxon>
        <taxon>Stramenopiles</taxon>
        <taxon>Ochrophyta</taxon>
        <taxon>Bacillariophyta</taxon>
        <taxon>Coscinodiscophyceae</taxon>
        <taxon>Thalassiosirophycidae</taxon>
        <taxon>Thalassiosirales</taxon>
        <taxon>Thalassiosiraceae</taxon>
        <taxon>Thalassiosira</taxon>
    </lineage>
</organism>
<dbReference type="Proteomes" id="UP000266841">
    <property type="component" value="Unassembled WGS sequence"/>
</dbReference>
<protein>
    <submittedName>
        <fullName evidence="1">Uncharacterized protein</fullName>
    </submittedName>
</protein>
<dbReference type="AlphaFoldDB" id="K0RMJ0"/>
<gene>
    <name evidence="1" type="ORF">THAOC_30959</name>
</gene>
<evidence type="ECO:0000313" key="1">
    <source>
        <dbReference type="EMBL" id="EJK50106.1"/>
    </source>
</evidence>
<evidence type="ECO:0000313" key="2">
    <source>
        <dbReference type="Proteomes" id="UP000266841"/>
    </source>
</evidence>
<accession>K0RMJ0</accession>
<keyword evidence="2" id="KW-1185">Reference proteome</keyword>
<dbReference type="EMBL" id="AGNL01044186">
    <property type="protein sequence ID" value="EJK50106.1"/>
    <property type="molecule type" value="Genomic_DNA"/>
</dbReference>